<dbReference type="EMBL" id="JARBHB010000010">
    <property type="protein sequence ID" value="KAJ8874693.1"/>
    <property type="molecule type" value="Genomic_DNA"/>
</dbReference>
<feature type="region of interest" description="Disordered" evidence="1">
    <location>
        <begin position="179"/>
        <end position="212"/>
    </location>
</feature>
<organism evidence="2 3">
    <name type="scientific">Dryococelus australis</name>
    <dbReference type="NCBI Taxonomy" id="614101"/>
    <lineage>
        <taxon>Eukaryota</taxon>
        <taxon>Metazoa</taxon>
        <taxon>Ecdysozoa</taxon>
        <taxon>Arthropoda</taxon>
        <taxon>Hexapoda</taxon>
        <taxon>Insecta</taxon>
        <taxon>Pterygota</taxon>
        <taxon>Neoptera</taxon>
        <taxon>Polyneoptera</taxon>
        <taxon>Phasmatodea</taxon>
        <taxon>Verophasmatodea</taxon>
        <taxon>Anareolatae</taxon>
        <taxon>Phasmatidae</taxon>
        <taxon>Eurycanthinae</taxon>
        <taxon>Dryococelus</taxon>
    </lineage>
</organism>
<dbReference type="Proteomes" id="UP001159363">
    <property type="component" value="Chromosome 9"/>
</dbReference>
<keyword evidence="3" id="KW-1185">Reference proteome</keyword>
<sequence length="594" mass="65668">MTKGLTTEGRRPKISPKVPAFTGYRDRGIESKLNEPKLSTYTSPNAGHHDGCAENMLTPGPRVANGEVRRGARRQRDAVRTSASGRPLKKDSESGVPGTAASDTSRRHRLRQRGLRRGHSNMVGDCEEWERSSLLWRSATLTLLADASPSPNNLNIRSRIEVRTTMVKPGIRVLFGSVGTQGEANRSRQELHTHSGERREVGEGKEPQSHEHLPRYVADADEGVDDVGAVVGGNVVDGVAANVWPVDGPVAEVADDSTWSSHCGHTHITHTQSRREQSAYRCVESGTAKSGTVVSQILSAREHDHKLLEQFDVFHSMLTRQSAQWMAGVRLGQEVTHQTELHVGDAHVRSTPRRAGSQVWPLTMNGQQEHTLLRMLSVTTTSGWKMKFPPPLLTEETTTLQACPNKGFQGLHFPAGWCATPLAPSCSWIPERDVAATLDCSGAAGDQALHHWPQEAWILPLREDRVSARAVCEARCDNAAPTQRNNHSYLWQQPGQWTSERELPRGTAVHSPSFFSLKHQPTVFITPLLHFSVLCHIVAEEGLVDSHCSEKEAQTRIQPLACPKETFQHSPEMFPENLNQDGRMEDDCSVLALY</sequence>
<feature type="compositionally biased region" description="Basic and acidic residues" evidence="1">
    <location>
        <begin position="67"/>
        <end position="79"/>
    </location>
</feature>
<reference evidence="2 3" key="1">
    <citation type="submission" date="2023-02" db="EMBL/GenBank/DDBJ databases">
        <title>LHISI_Scaffold_Assembly.</title>
        <authorList>
            <person name="Stuart O.P."/>
            <person name="Cleave R."/>
            <person name="Magrath M.J.L."/>
            <person name="Mikheyev A.S."/>
        </authorList>
    </citation>
    <scope>NUCLEOTIDE SEQUENCE [LARGE SCALE GENOMIC DNA]</scope>
    <source>
        <strain evidence="2">Daus_M_001</strain>
        <tissue evidence="2">Leg muscle</tissue>
    </source>
</reference>
<feature type="compositionally biased region" description="Basic and acidic residues" evidence="1">
    <location>
        <begin position="24"/>
        <end position="35"/>
    </location>
</feature>
<proteinExistence type="predicted"/>
<feature type="region of interest" description="Disordered" evidence="1">
    <location>
        <begin position="1"/>
        <end position="116"/>
    </location>
</feature>
<accession>A0ABQ9GRQ6</accession>
<comment type="caution">
    <text evidence="2">The sequence shown here is derived from an EMBL/GenBank/DDBJ whole genome shotgun (WGS) entry which is preliminary data.</text>
</comment>
<protein>
    <submittedName>
        <fullName evidence="2">Uncharacterized protein</fullName>
    </submittedName>
</protein>
<name>A0ABQ9GRQ6_9NEOP</name>
<evidence type="ECO:0000256" key="1">
    <source>
        <dbReference type="SAM" id="MobiDB-lite"/>
    </source>
</evidence>
<feature type="compositionally biased region" description="Basic residues" evidence="1">
    <location>
        <begin position="106"/>
        <end position="116"/>
    </location>
</feature>
<evidence type="ECO:0000313" key="2">
    <source>
        <dbReference type="EMBL" id="KAJ8874693.1"/>
    </source>
</evidence>
<feature type="compositionally biased region" description="Basic and acidic residues" evidence="1">
    <location>
        <begin position="185"/>
        <end position="212"/>
    </location>
</feature>
<evidence type="ECO:0000313" key="3">
    <source>
        <dbReference type="Proteomes" id="UP001159363"/>
    </source>
</evidence>
<gene>
    <name evidence="2" type="ORF">PR048_025559</name>
</gene>